<reference evidence="2" key="1">
    <citation type="submission" date="2019-03" db="EMBL/GenBank/DDBJ databases">
        <title>Long read genome sequence of the mycoparasitic Pythium oligandrum ATCC 38472 isolated from sugarbeet rhizosphere.</title>
        <authorList>
            <person name="Gaulin E."/>
        </authorList>
    </citation>
    <scope>NUCLEOTIDE SEQUENCE</scope>
    <source>
        <strain evidence="2">ATCC 38472_TT</strain>
    </source>
</reference>
<feature type="transmembrane region" description="Helical" evidence="1">
    <location>
        <begin position="954"/>
        <end position="973"/>
    </location>
</feature>
<feature type="transmembrane region" description="Helical" evidence="1">
    <location>
        <begin position="283"/>
        <end position="303"/>
    </location>
</feature>
<evidence type="ECO:0000313" key="3">
    <source>
        <dbReference type="Proteomes" id="UP000794436"/>
    </source>
</evidence>
<keyword evidence="1" id="KW-0812">Transmembrane</keyword>
<feature type="transmembrane region" description="Helical" evidence="1">
    <location>
        <begin position="215"/>
        <end position="234"/>
    </location>
</feature>
<feature type="transmembrane region" description="Helical" evidence="1">
    <location>
        <begin position="7"/>
        <end position="31"/>
    </location>
</feature>
<feature type="transmembrane region" description="Helical" evidence="1">
    <location>
        <begin position="851"/>
        <end position="868"/>
    </location>
</feature>
<keyword evidence="3" id="KW-1185">Reference proteome</keyword>
<dbReference type="EMBL" id="SPLM01000109">
    <property type="protein sequence ID" value="TMW59686.1"/>
    <property type="molecule type" value="Genomic_DNA"/>
</dbReference>
<organism evidence="2 3">
    <name type="scientific">Pythium oligandrum</name>
    <name type="common">Mycoparasitic fungus</name>
    <dbReference type="NCBI Taxonomy" id="41045"/>
    <lineage>
        <taxon>Eukaryota</taxon>
        <taxon>Sar</taxon>
        <taxon>Stramenopiles</taxon>
        <taxon>Oomycota</taxon>
        <taxon>Peronosporomycetes</taxon>
        <taxon>Pythiales</taxon>
        <taxon>Pythiaceae</taxon>
        <taxon>Pythium</taxon>
    </lineage>
</organism>
<feature type="transmembrane region" description="Helical" evidence="1">
    <location>
        <begin position="508"/>
        <end position="532"/>
    </location>
</feature>
<feature type="transmembrane region" description="Helical" evidence="1">
    <location>
        <begin position="553"/>
        <end position="574"/>
    </location>
</feature>
<evidence type="ECO:0000313" key="2">
    <source>
        <dbReference type="EMBL" id="TMW59686.1"/>
    </source>
</evidence>
<proteinExistence type="predicted"/>
<feature type="transmembrane region" description="Helical" evidence="1">
    <location>
        <begin position="182"/>
        <end position="203"/>
    </location>
</feature>
<feature type="transmembrane region" description="Helical" evidence="1">
    <location>
        <begin position="255"/>
        <end position="277"/>
    </location>
</feature>
<protein>
    <submittedName>
        <fullName evidence="2">Uncharacterized protein</fullName>
    </submittedName>
</protein>
<feature type="transmembrane region" description="Helical" evidence="1">
    <location>
        <begin position="645"/>
        <end position="664"/>
    </location>
</feature>
<feature type="transmembrane region" description="Helical" evidence="1">
    <location>
        <begin position="148"/>
        <end position="170"/>
    </location>
</feature>
<dbReference type="Proteomes" id="UP000794436">
    <property type="component" value="Unassembled WGS sequence"/>
</dbReference>
<keyword evidence="1" id="KW-0472">Membrane</keyword>
<feature type="transmembrane region" description="Helical" evidence="1">
    <location>
        <begin position="888"/>
        <end position="913"/>
    </location>
</feature>
<feature type="transmembrane region" description="Helical" evidence="1">
    <location>
        <begin position="453"/>
        <end position="477"/>
    </location>
</feature>
<keyword evidence="1" id="KW-1133">Transmembrane helix</keyword>
<dbReference type="AlphaFoldDB" id="A0A8K1FEQ5"/>
<accession>A0A8K1FEQ5</accession>
<feature type="transmembrane region" description="Helical" evidence="1">
    <location>
        <begin position="602"/>
        <end position="624"/>
    </location>
</feature>
<name>A0A8K1FEQ5_PYTOL</name>
<comment type="caution">
    <text evidence="2">The sequence shown here is derived from an EMBL/GenBank/DDBJ whole genome shotgun (WGS) entry which is preliminary data.</text>
</comment>
<sequence length="1101" mass="127140">MLELFYLAEFIVFIEYTEMIMPMIYSVYTFILPKRWNHEYYSFFEGHLGTKVLPKLTNISLYVLAEALSFLVLAVILWRHLRFSLVHQLAFNFESRHVSIQSKLIGWVIYIVQNAMMQYVVVCLWTPVPAIAMVTLLDCIPLEAPSKGPNNICIWIRIALTAGIVTALMLNQCQSLTPWMRLTPRFVTMLGATAGVVSGLTSWQLARVVGYPLPFSMLLGTPNVVLLVVIAVLLSQREHFRDIPDARRDILRYYWVLNCQFFMTIVYPLFNYVFGVVSPSQQTAIVLLLPLIKIICKLWIHYALKDIQDAKPEMIIFNVEVFHALFVAHCMQNSTSKRTVLVLVLFDLGHAWISLTDVRRVLRELRRLAPKSKSRDSTKNIVEFAMTILDKDPELCRSVASDAICRQGPPTILVAPQQVKALNGETDQASTTAQQEQLARKQRRLFVEKVFELLYLTEFIVFIEYTEVIVPVIYSVYSLILSCMWNHEYYGFLKSWSSSTFLDQFANISLYVLAEILSLTLMAVVLWWHLRFSLVHQLAFNLEKRQVHIQSKLVGWVIYIVQNAMVQYGVYSLILSCIWNHEHYGFLKTWSTVSILSNLGNVALYVVAEALSLMLLAVVLWWHLRFSLVHQLAFNLEKRQVHIQSKLVGWVIYLVQNAMIQYVIKTTCKLWIHHALKDTQDTKPEVIIFNVEVFHALFVAHCMQNSTSTRTVLVLVAFDLAHGYLSFMDVRRLLNELRRLNPKSDGQDSLKDILEAAIDALRREPELFETTAVTTIAEPRKSIRLSNQVAPEIPAVPKPAPKMADLRGPSRGDFAASFRHIGRDQRRLFVKKVLELLYLTEFIVFIEYTEVIVPVIYSVYSLILSYMWNREYYMFLHGWSAATFLDRFANISLYVLAEALSLVLMAVVLWWYLRFSLVHQLAFNLETRQVHIQSKLVGWVIYIVQNAMVQYVPFNMLVGTPPVVILVVLALFWSQREHVRNIPHARRDILRYIHVLNCQSCMTIVYPQFNHMFTKATSSQQTWLVLLMPIIKTTCKLWIHYALRDAHEGKPEVIIFNVEVFHALFVAHCMQKSTSKKTVLMLVAFDLAHGVVSLVDVRRLL</sequence>
<feature type="transmembrane region" description="Helical" evidence="1">
    <location>
        <begin position="59"/>
        <end position="78"/>
    </location>
</feature>
<gene>
    <name evidence="2" type="ORF">Poli38472_004755</name>
</gene>
<evidence type="ECO:0000256" key="1">
    <source>
        <dbReference type="SAM" id="Phobius"/>
    </source>
</evidence>